<evidence type="ECO:0000256" key="6">
    <source>
        <dbReference type="RuleBase" id="RU003690"/>
    </source>
</evidence>
<keyword evidence="3" id="KW-0378">Hydrolase</keyword>
<organism evidence="7 8">
    <name type="scientific">Sanguibacter gelidistatuariae</name>
    <dbReference type="NCBI Taxonomy" id="1814289"/>
    <lineage>
        <taxon>Bacteria</taxon>
        <taxon>Bacillati</taxon>
        <taxon>Actinomycetota</taxon>
        <taxon>Actinomycetes</taxon>
        <taxon>Micrococcales</taxon>
        <taxon>Sanguibacteraceae</taxon>
        <taxon>Sanguibacter</taxon>
    </lineage>
</organism>
<reference evidence="7 8" key="1">
    <citation type="submission" date="2016-09" db="EMBL/GenBank/DDBJ databases">
        <authorList>
            <person name="Capua I."/>
            <person name="De Benedictis P."/>
            <person name="Joannis T."/>
            <person name="Lombin L.H."/>
            <person name="Cattoli G."/>
        </authorList>
    </citation>
    <scope>NUCLEOTIDE SEQUENCE [LARGE SCALE GENOMIC DNA]</scope>
    <source>
        <strain evidence="7 8">ISLP-3</strain>
    </source>
</reference>
<dbReference type="InterPro" id="IPR001360">
    <property type="entry name" value="Glyco_hydro_1"/>
</dbReference>
<gene>
    <name evidence="7" type="ORF">SAMN05216410_3342</name>
</gene>
<dbReference type="PROSITE" id="PS00572">
    <property type="entry name" value="GLYCOSYL_HYDROL_F1_1"/>
    <property type="match status" value="1"/>
</dbReference>
<dbReference type="InterPro" id="IPR017853">
    <property type="entry name" value="GH"/>
</dbReference>
<sequence>MLHFPEGFHWGSATAAHQIEGNNVSSDWWRREHLTGSTIAEPSLDACDSYHRFREDMQVLVDAGLSMYRFSIEWARIEPEKGFVSQAELAHYRRMVLAARELGLEPMITLHHFTIPQWFEDEGGWRAPDAVERFAFYTQTVLPVLEGVEWVCTINEPNMVAMMAGGDGQGTTLQAFGQPGPDVNVAQTLLEAHRACRAVLAEAGDFRTGWTVATQDFQPEPGCEEIARDYGYHRDAWYLEMAAGDDWVGVQAYTRTKIGPEGPLPIADGAELTLTGWEFYPRALEDGIRLSHEMAPGVPVFVTENGIATDDDTRRVAYMQGALEGLHRAITDGITVEGFLYWSLLDNYEWGSYGPTFGLVSVDRTTFVRTVKPSARWLGDVAAANALAV</sequence>
<dbReference type="SUPFAM" id="SSF51445">
    <property type="entry name" value="(Trans)glycosidases"/>
    <property type="match status" value="1"/>
</dbReference>
<evidence type="ECO:0000256" key="3">
    <source>
        <dbReference type="ARBA" id="ARBA00022801"/>
    </source>
</evidence>
<dbReference type="OrthoDB" id="9765195at2"/>
<dbReference type="EMBL" id="FMYH01000007">
    <property type="protein sequence ID" value="SDD45082.1"/>
    <property type="molecule type" value="Genomic_DNA"/>
</dbReference>
<protein>
    <recommendedName>
        <fullName evidence="2">beta-glucosidase</fullName>
        <ecNumber evidence="2">3.2.1.21</ecNumber>
    </recommendedName>
</protein>
<dbReference type="Gene3D" id="3.20.20.80">
    <property type="entry name" value="Glycosidases"/>
    <property type="match status" value="1"/>
</dbReference>
<keyword evidence="8" id="KW-1185">Reference proteome</keyword>
<keyword evidence="4" id="KW-0326">Glycosidase</keyword>
<dbReference type="Proteomes" id="UP000199039">
    <property type="component" value="Unassembled WGS sequence"/>
</dbReference>
<dbReference type="GO" id="GO:0005829">
    <property type="term" value="C:cytosol"/>
    <property type="evidence" value="ECO:0007669"/>
    <property type="project" value="TreeGrafter"/>
</dbReference>
<dbReference type="InterPro" id="IPR018120">
    <property type="entry name" value="Glyco_hydro_1_AS"/>
</dbReference>
<dbReference type="GO" id="GO:0016052">
    <property type="term" value="P:carbohydrate catabolic process"/>
    <property type="evidence" value="ECO:0007669"/>
    <property type="project" value="TreeGrafter"/>
</dbReference>
<comment type="similarity">
    <text evidence="1 6">Belongs to the glycosyl hydrolase 1 family.</text>
</comment>
<dbReference type="PANTHER" id="PTHR10353:SF36">
    <property type="entry name" value="LP05116P"/>
    <property type="match status" value="1"/>
</dbReference>
<evidence type="ECO:0000256" key="4">
    <source>
        <dbReference type="ARBA" id="ARBA00023295"/>
    </source>
</evidence>
<dbReference type="STRING" id="1814289.SAMN05216410_3342"/>
<dbReference type="PRINTS" id="PR00131">
    <property type="entry name" value="GLHYDRLASE1"/>
</dbReference>
<evidence type="ECO:0000256" key="5">
    <source>
        <dbReference type="PROSITE-ProRule" id="PRU10055"/>
    </source>
</evidence>
<dbReference type="GO" id="GO:0008422">
    <property type="term" value="F:beta-glucosidase activity"/>
    <property type="evidence" value="ECO:0007669"/>
    <property type="project" value="UniProtKB-EC"/>
</dbReference>
<dbReference type="RefSeq" id="WP_093185383.1">
    <property type="nucleotide sequence ID" value="NZ_FMYH01000007.1"/>
</dbReference>
<accession>A0A1G6UUU0</accession>
<evidence type="ECO:0000313" key="7">
    <source>
        <dbReference type="EMBL" id="SDD45082.1"/>
    </source>
</evidence>
<dbReference type="AlphaFoldDB" id="A0A1G6UUU0"/>
<evidence type="ECO:0000256" key="1">
    <source>
        <dbReference type="ARBA" id="ARBA00010838"/>
    </source>
</evidence>
<proteinExistence type="inferred from homology"/>
<evidence type="ECO:0000313" key="8">
    <source>
        <dbReference type="Proteomes" id="UP000199039"/>
    </source>
</evidence>
<dbReference type="Pfam" id="PF00232">
    <property type="entry name" value="Glyco_hydro_1"/>
    <property type="match status" value="2"/>
</dbReference>
<feature type="active site" description="Nucleophile" evidence="5">
    <location>
        <position position="304"/>
    </location>
</feature>
<name>A0A1G6UUU0_9MICO</name>
<dbReference type="PANTHER" id="PTHR10353">
    <property type="entry name" value="GLYCOSYL HYDROLASE"/>
    <property type="match status" value="1"/>
</dbReference>
<dbReference type="EC" id="3.2.1.21" evidence="2"/>
<evidence type="ECO:0000256" key="2">
    <source>
        <dbReference type="ARBA" id="ARBA00012744"/>
    </source>
</evidence>